<comment type="caution">
    <text evidence="2">The sequence shown here is derived from an EMBL/GenBank/DDBJ whole genome shotgun (WGS) entry which is preliminary data.</text>
</comment>
<proteinExistence type="predicted"/>
<protein>
    <recommendedName>
        <fullName evidence="4">B box-type domain-containing protein</fullName>
    </recommendedName>
</protein>
<keyword evidence="3" id="KW-1185">Reference proteome</keyword>
<feature type="coiled-coil region" evidence="1">
    <location>
        <begin position="115"/>
        <end position="157"/>
    </location>
</feature>
<dbReference type="EMBL" id="ADBJ01000037">
    <property type="protein sequence ID" value="EFA78837.1"/>
    <property type="molecule type" value="Genomic_DNA"/>
</dbReference>
<evidence type="ECO:0000256" key="1">
    <source>
        <dbReference type="SAM" id="Coils"/>
    </source>
</evidence>
<dbReference type="SUPFAM" id="SSF57845">
    <property type="entry name" value="B-box zinc-binding domain"/>
    <property type="match status" value="1"/>
</dbReference>
<dbReference type="InParanoid" id="D3BHT7"/>
<evidence type="ECO:0000313" key="2">
    <source>
        <dbReference type="EMBL" id="EFA78837.1"/>
    </source>
</evidence>
<evidence type="ECO:0000313" key="3">
    <source>
        <dbReference type="Proteomes" id="UP000001396"/>
    </source>
</evidence>
<reference evidence="2 3" key="1">
    <citation type="journal article" date="2011" name="Genome Res.">
        <title>Phylogeny-wide analysis of social amoeba genomes highlights ancient origins for complex intercellular communication.</title>
        <authorList>
            <person name="Heidel A.J."/>
            <person name="Lawal H.M."/>
            <person name="Felder M."/>
            <person name="Schilde C."/>
            <person name="Helps N.R."/>
            <person name="Tunggal B."/>
            <person name="Rivero F."/>
            <person name="John U."/>
            <person name="Schleicher M."/>
            <person name="Eichinger L."/>
            <person name="Platzer M."/>
            <person name="Noegel A.A."/>
            <person name="Schaap P."/>
            <person name="Gloeckner G."/>
        </authorList>
    </citation>
    <scope>NUCLEOTIDE SEQUENCE [LARGE SCALE GENOMIC DNA]</scope>
    <source>
        <strain evidence="3">ATCC 26659 / Pp 5 / PN500</strain>
    </source>
</reference>
<dbReference type="GeneID" id="31363781"/>
<dbReference type="AlphaFoldDB" id="D3BHT7"/>
<gene>
    <name evidence="2" type="ORF">PPL_08301</name>
</gene>
<dbReference type="SUPFAM" id="SSF63829">
    <property type="entry name" value="Calcium-dependent phosphotriesterase"/>
    <property type="match status" value="1"/>
</dbReference>
<evidence type="ECO:0008006" key="4">
    <source>
        <dbReference type="Google" id="ProtNLM"/>
    </source>
</evidence>
<keyword evidence="1" id="KW-0175">Coiled coil</keyword>
<dbReference type="RefSeq" id="XP_020430961.1">
    <property type="nucleotide sequence ID" value="XM_020579122.1"/>
</dbReference>
<sequence>MDIREKRCNEHNKTHKYICLLCMKFMCPICIFAHGAEQPTHTNNVQPIESVAPEIKQSIYDLDNQASGIPKVESDYNSYSSFIQSKRESTWKAIKSSTTKFKELLDRENRMLQNFKELQEYLATEENKFKQLIDKDREMIEKHINESLNELKELNITTNMMGRIFKSQMIGNSTLFNSTPTATLLEQIASSSEMNSFINEKENDQILLNNDIKEVLQENNLSSSSSSSQTLSDIVSKYNDQFYSHIRNNNNNTKNDNNIINSEPPMQSYNFTIKLPSPNPIELPISKSKSSQSIFTFKCSKHDEPFDFICHLCNKLMCSFCKSNHIINKPGHSDHCEHIDEIKASLYYLFNNPIFIERLDKSVLSISPTTTVSQSISSLWETLKSSTSEYQSLIAAENEIKQHFELLHQRLVIEEHRLKKIIIADQDTIINQIDKNINHLKFIVNIINIYNNLLNNKKDNNIYKFKNKNIDSIYNSNDKYSNESILLVGDTTEQYSPTTIMKSISSCSSLKSFIDENIQTLFYQDKYNNYYNPYDHLNLLEQSNSDSILLDYIQRFYTHIKSSQYIDYYKSYNLLLKEPDFNQWRSMIKQSIKLEKIGSPIEPSLSSYIFTTHQSKGATLINLSNKNTIEQLELDYDFNNTDSSIVSIGEYIYVFGGLSNPICYDGQDHIYFVNGAKTNNRIDRFNIKTMQFARYLEFSENDIYSQDTLEKTLQRKQLHGPHAASMIFNGSLYSVPHNSSMIIQFDLTSRKITRHKIHISTYSACHDNNGNFFIHDRVNKRFIKYNVKKKQTFTLNTIPAKDSHINSSSSIGNTPSLHGGSGVLFILKDSEIIILNQQQPQQQQQQQQQQYYKGTESFLKNVKAPVVRAVAEGLKINKVGSKELIIDKILETIFNFRQLNSAEKEDSDGGSPLELPIILLSPHSTPETMIEEQEEESTPSPPLPTTASAYSHILKNTQMDFIFICLFADEMGWRWKVPEPEDSVSSTLVFDKRYIGEDTVVRCVVEFGWW</sequence>
<accession>D3BHT7</accession>
<dbReference type="Proteomes" id="UP000001396">
    <property type="component" value="Unassembled WGS sequence"/>
</dbReference>
<organism evidence="2 3">
    <name type="scientific">Heterostelium pallidum (strain ATCC 26659 / Pp 5 / PN500)</name>
    <name type="common">Cellular slime mold</name>
    <name type="synonym">Polysphondylium pallidum</name>
    <dbReference type="NCBI Taxonomy" id="670386"/>
    <lineage>
        <taxon>Eukaryota</taxon>
        <taxon>Amoebozoa</taxon>
        <taxon>Evosea</taxon>
        <taxon>Eumycetozoa</taxon>
        <taxon>Dictyostelia</taxon>
        <taxon>Acytosteliales</taxon>
        <taxon>Acytosteliaceae</taxon>
        <taxon>Heterostelium</taxon>
    </lineage>
</organism>
<name>D3BHT7_HETP5</name>